<dbReference type="Gene3D" id="3.40.50.300">
    <property type="entry name" value="P-loop containing nucleotide triphosphate hydrolases"/>
    <property type="match status" value="2"/>
</dbReference>
<dbReference type="GO" id="GO:0005634">
    <property type="term" value="C:nucleus"/>
    <property type="evidence" value="ECO:0007669"/>
    <property type="project" value="TreeGrafter"/>
</dbReference>
<dbReference type="GO" id="GO:0006270">
    <property type="term" value="P:DNA replication initiation"/>
    <property type="evidence" value="ECO:0007669"/>
    <property type="project" value="TreeGrafter"/>
</dbReference>
<dbReference type="Pfam" id="PF00493">
    <property type="entry name" value="MCM"/>
    <property type="match status" value="1"/>
</dbReference>
<keyword evidence="2" id="KW-0235">DNA replication</keyword>
<dbReference type="GO" id="GO:0003697">
    <property type="term" value="F:single-stranded DNA binding"/>
    <property type="evidence" value="ECO:0007669"/>
    <property type="project" value="TreeGrafter"/>
</dbReference>
<dbReference type="STRING" id="27835.A0A0N4XL14"/>
<dbReference type="PANTHER" id="PTHR11630">
    <property type="entry name" value="DNA REPLICATION LICENSING FACTOR MCM FAMILY MEMBER"/>
    <property type="match status" value="1"/>
</dbReference>
<accession>A0A0N4XL14</accession>
<feature type="domain" description="MCM C-terminal AAA(+) ATPase" evidence="8">
    <location>
        <begin position="51"/>
        <end position="212"/>
    </location>
</feature>
<keyword evidence="4" id="KW-0347">Helicase</keyword>
<dbReference type="InterPro" id="IPR027417">
    <property type="entry name" value="P-loop_NTPase"/>
</dbReference>
<evidence type="ECO:0000313" key="11">
    <source>
        <dbReference type="WBParaSite" id="NBR_0000321601-mRNA-1"/>
    </source>
</evidence>
<organism evidence="11">
    <name type="scientific">Nippostrongylus brasiliensis</name>
    <name type="common">Rat hookworm</name>
    <dbReference type="NCBI Taxonomy" id="27835"/>
    <lineage>
        <taxon>Eukaryota</taxon>
        <taxon>Metazoa</taxon>
        <taxon>Ecdysozoa</taxon>
        <taxon>Nematoda</taxon>
        <taxon>Chromadorea</taxon>
        <taxon>Rhabditida</taxon>
        <taxon>Rhabditina</taxon>
        <taxon>Rhabditomorpha</taxon>
        <taxon>Strongyloidea</taxon>
        <taxon>Heligmosomidae</taxon>
        <taxon>Nippostrongylus</taxon>
    </lineage>
</organism>
<evidence type="ECO:0000256" key="4">
    <source>
        <dbReference type="ARBA" id="ARBA00022806"/>
    </source>
</evidence>
<keyword evidence="10" id="KW-1185">Reference proteome</keyword>
<dbReference type="PROSITE" id="PS00847">
    <property type="entry name" value="MCM_1"/>
    <property type="match status" value="1"/>
</dbReference>
<evidence type="ECO:0000256" key="5">
    <source>
        <dbReference type="ARBA" id="ARBA00022840"/>
    </source>
</evidence>
<evidence type="ECO:0000256" key="7">
    <source>
        <dbReference type="RuleBase" id="RU004070"/>
    </source>
</evidence>
<dbReference type="GO" id="GO:0000727">
    <property type="term" value="P:double-strand break repair via break-induced replication"/>
    <property type="evidence" value="ECO:0007669"/>
    <property type="project" value="TreeGrafter"/>
</dbReference>
<dbReference type="GO" id="GO:0042555">
    <property type="term" value="C:MCM complex"/>
    <property type="evidence" value="ECO:0007669"/>
    <property type="project" value="TreeGrafter"/>
</dbReference>
<keyword evidence="4" id="KW-0378">Hydrolase</keyword>
<dbReference type="InterPro" id="IPR041562">
    <property type="entry name" value="MCM_lid"/>
</dbReference>
<dbReference type="Pfam" id="PF17855">
    <property type="entry name" value="MCM_lid"/>
    <property type="match status" value="1"/>
</dbReference>
<dbReference type="SMART" id="SM00350">
    <property type="entry name" value="MCM"/>
    <property type="match status" value="1"/>
</dbReference>
<evidence type="ECO:0000259" key="8">
    <source>
        <dbReference type="PROSITE" id="PS50051"/>
    </source>
</evidence>
<dbReference type="PANTHER" id="PTHR11630:SF26">
    <property type="entry name" value="DNA REPLICATION LICENSING FACTOR MCM7"/>
    <property type="match status" value="1"/>
</dbReference>
<protein>
    <recommendedName>
        <fullName evidence="1">DNA helicase</fullName>
        <ecNumber evidence="1">3.6.4.12</ecNumber>
    </recommendedName>
</protein>
<name>A0A0N4XL14_NIPBR</name>
<evidence type="ECO:0000256" key="2">
    <source>
        <dbReference type="ARBA" id="ARBA00022705"/>
    </source>
</evidence>
<dbReference type="EMBL" id="UYSL01004596">
    <property type="protein sequence ID" value="VDL66806.1"/>
    <property type="molecule type" value="Genomic_DNA"/>
</dbReference>
<sequence>KSGFRQAGGGLVTETFLEAHYVENIRSNVDDKDAEEDLTEEEVELLAQDNLYDMLAYSIAPEIYGLTDVKKSLLLTLIGGVDKNASVGLTAAVTKDPVTGEMTLEGGALVLADRGICCIDEFDKMMEADRTSIHEVMEQQTISIAKAGIMTTLNARVAIVAAANPAFGRYNPRKTIEQNIDLPAALLSRFDLLWLIQDKPDRDGDRRLASHITYVHMNAKQPEIDGMKPIDMRIIRRLIEVAQRKQPVVGDALRERLVEMYVDMRRVSRESDDSTFTSPRLLLSVIRMSTALARLRLSNVVLADDIEEAIRLMQASKDSLRPEMQQQEIRQSPVDRAFAILRELNASSGDAISIQVAIEACARKGVSEEALRDAITVHEGNGVIMIDAQQRIRFAMN</sequence>
<evidence type="ECO:0000256" key="6">
    <source>
        <dbReference type="ARBA" id="ARBA00023125"/>
    </source>
</evidence>
<reference evidence="11" key="1">
    <citation type="submission" date="2017-02" db="UniProtKB">
        <authorList>
            <consortium name="WormBaseParasite"/>
        </authorList>
    </citation>
    <scope>IDENTIFICATION</scope>
</reference>
<dbReference type="InterPro" id="IPR031327">
    <property type="entry name" value="MCM"/>
</dbReference>
<evidence type="ECO:0000313" key="10">
    <source>
        <dbReference type="Proteomes" id="UP000271162"/>
    </source>
</evidence>
<keyword evidence="3 7" id="KW-0547">Nucleotide-binding</keyword>
<keyword evidence="5 7" id="KW-0067">ATP-binding</keyword>
<evidence type="ECO:0000256" key="3">
    <source>
        <dbReference type="ARBA" id="ARBA00022741"/>
    </source>
</evidence>
<dbReference type="PROSITE" id="PS50051">
    <property type="entry name" value="MCM_2"/>
    <property type="match status" value="1"/>
</dbReference>
<dbReference type="InterPro" id="IPR001208">
    <property type="entry name" value="MCM_dom"/>
</dbReference>
<dbReference type="WBParaSite" id="NBR_0000321601-mRNA-1">
    <property type="protein sequence ID" value="NBR_0000321601-mRNA-1"/>
    <property type="gene ID" value="NBR_0000321601"/>
</dbReference>
<dbReference type="InterPro" id="IPR018525">
    <property type="entry name" value="MCM_CS"/>
</dbReference>
<gene>
    <name evidence="9" type="ORF">NBR_LOCUS3217</name>
</gene>
<evidence type="ECO:0000313" key="9">
    <source>
        <dbReference type="EMBL" id="VDL66806.1"/>
    </source>
</evidence>
<dbReference type="GO" id="GO:0006271">
    <property type="term" value="P:DNA strand elongation involved in DNA replication"/>
    <property type="evidence" value="ECO:0007669"/>
    <property type="project" value="TreeGrafter"/>
</dbReference>
<dbReference type="GO" id="GO:0017116">
    <property type="term" value="F:single-stranded DNA helicase activity"/>
    <property type="evidence" value="ECO:0007669"/>
    <property type="project" value="TreeGrafter"/>
</dbReference>
<dbReference type="OMA" id="TVHEGNG"/>
<dbReference type="GO" id="GO:0005524">
    <property type="term" value="F:ATP binding"/>
    <property type="evidence" value="ECO:0007669"/>
    <property type="project" value="UniProtKB-KW"/>
</dbReference>
<keyword evidence="6 7" id="KW-0238">DNA-binding</keyword>
<reference evidence="9 10" key="2">
    <citation type="submission" date="2018-11" db="EMBL/GenBank/DDBJ databases">
        <authorList>
            <consortium name="Pathogen Informatics"/>
        </authorList>
    </citation>
    <scope>NUCLEOTIDE SEQUENCE [LARGE SCALE GENOMIC DNA]</scope>
</reference>
<dbReference type="Proteomes" id="UP000271162">
    <property type="component" value="Unassembled WGS sequence"/>
</dbReference>
<dbReference type="PRINTS" id="PR01657">
    <property type="entry name" value="MCMFAMILY"/>
</dbReference>
<comment type="similarity">
    <text evidence="7">Belongs to the MCM family.</text>
</comment>
<dbReference type="EC" id="3.6.4.12" evidence="1"/>
<dbReference type="SUPFAM" id="SSF52540">
    <property type="entry name" value="P-loop containing nucleoside triphosphate hydrolases"/>
    <property type="match status" value="1"/>
</dbReference>
<evidence type="ECO:0000256" key="1">
    <source>
        <dbReference type="ARBA" id="ARBA00012551"/>
    </source>
</evidence>
<dbReference type="AlphaFoldDB" id="A0A0N4XL14"/>
<proteinExistence type="inferred from homology"/>